<evidence type="ECO:0000313" key="6">
    <source>
        <dbReference type="Proteomes" id="UP000703038"/>
    </source>
</evidence>
<feature type="chain" id="PRO_5047486616" evidence="3">
    <location>
        <begin position="35"/>
        <end position="179"/>
    </location>
</feature>
<dbReference type="PANTHER" id="PTHR21666">
    <property type="entry name" value="PEPTIDASE-RELATED"/>
    <property type="match status" value="1"/>
</dbReference>
<keyword evidence="6" id="KW-1185">Reference proteome</keyword>
<dbReference type="PANTHER" id="PTHR21666:SF289">
    <property type="entry name" value="L-ALA--D-GLU ENDOPEPTIDASE"/>
    <property type="match status" value="1"/>
</dbReference>
<feature type="signal peptide" evidence="3">
    <location>
        <begin position="1"/>
        <end position="34"/>
    </location>
</feature>
<evidence type="ECO:0000259" key="4">
    <source>
        <dbReference type="Pfam" id="PF01551"/>
    </source>
</evidence>
<organism evidence="5 6">
    <name type="scientific">Rhodococcoides corynebacterioides</name>
    <dbReference type="NCBI Taxonomy" id="53972"/>
    <lineage>
        <taxon>Bacteria</taxon>
        <taxon>Bacillati</taxon>
        <taxon>Actinomycetota</taxon>
        <taxon>Actinomycetes</taxon>
        <taxon>Mycobacteriales</taxon>
        <taxon>Nocardiaceae</taxon>
        <taxon>Rhodococcoides</taxon>
    </lineage>
</organism>
<dbReference type="Gene3D" id="2.70.70.10">
    <property type="entry name" value="Glucose Permease (Domain IIA)"/>
    <property type="match status" value="1"/>
</dbReference>
<dbReference type="EMBL" id="JAFBBK010000001">
    <property type="protein sequence ID" value="MBM7414948.1"/>
    <property type="molecule type" value="Genomic_DNA"/>
</dbReference>
<dbReference type="SUPFAM" id="SSF51261">
    <property type="entry name" value="Duplicated hybrid motif"/>
    <property type="match status" value="1"/>
</dbReference>
<feature type="region of interest" description="Disordered" evidence="2">
    <location>
        <begin position="29"/>
        <end position="48"/>
    </location>
</feature>
<dbReference type="GO" id="GO:0016787">
    <property type="term" value="F:hydrolase activity"/>
    <property type="evidence" value="ECO:0007669"/>
    <property type="project" value="UniProtKB-KW"/>
</dbReference>
<evidence type="ECO:0000256" key="3">
    <source>
        <dbReference type="SAM" id="SignalP"/>
    </source>
</evidence>
<dbReference type="InterPro" id="IPR016047">
    <property type="entry name" value="M23ase_b-sheet_dom"/>
</dbReference>
<keyword evidence="1 3" id="KW-0732">Signal</keyword>
<dbReference type="Proteomes" id="UP000703038">
    <property type="component" value="Unassembled WGS sequence"/>
</dbReference>
<comment type="caution">
    <text evidence="5">The sequence shown here is derived from an EMBL/GenBank/DDBJ whole genome shotgun (WGS) entry which is preliminary data.</text>
</comment>
<proteinExistence type="predicted"/>
<reference evidence="5 6" key="1">
    <citation type="submission" date="2021-01" db="EMBL/GenBank/DDBJ databases">
        <title>Genomics of switchgrass bacterial isolates.</title>
        <authorList>
            <person name="Shade A."/>
        </authorList>
    </citation>
    <scope>NUCLEOTIDE SEQUENCE [LARGE SCALE GENOMIC DNA]</scope>
    <source>
        <strain evidence="5 6">PvP111</strain>
    </source>
</reference>
<dbReference type="InterPro" id="IPR050570">
    <property type="entry name" value="Cell_wall_metabolism_enzyme"/>
</dbReference>
<evidence type="ECO:0000256" key="1">
    <source>
        <dbReference type="ARBA" id="ARBA00022729"/>
    </source>
</evidence>
<sequence>MTCLRSAQRLSSRSALVCAALTAAALTPGSAASAHTDGRPFDWPLQPRPAVVTPYDPPPERWLPGHRGVDLDASSDPSHTVVAAGDGVVVFAGAVAGRPVVSIDHAGGLRTTYEPVDATVSVGTRLRRGQPIGVLEAGHEGCVAAWCLHWGARRGRDYLDPTALVDRDVVVLKPLIDLG</sequence>
<dbReference type="InterPro" id="IPR011055">
    <property type="entry name" value="Dup_hybrid_motif"/>
</dbReference>
<dbReference type="Pfam" id="PF01551">
    <property type="entry name" value="Peptidase_M23"/>
    <property type="match status" value="1"/>
</dbReference>
<accession>A0ABS2KST0</accession>
<dbReference type="RefSeq" id="WP_204867844.1">
    <property type="nucleotide sequence ID" value="NZ_JAFBBK010000001.1"/>
</dbReference>
<keyword evidence="5" id="KW-0378">Hydrolase</keyword>
<evidence type="ECO:0000313" key="5">
    <source>
        <dbReference type="EMBL" id="MBM7414948.1"/>
    </source>
</evidence>
<protein>
    <submittedName>
        <fullName evidence="5">Murein DD-endopeptidase MepM/ murein hydrolase activator NlpD</fullName>
    </submittedName>
</protein>
<evidence type="ECO:0000256" key="2">
    <source>
        <dbReference type="SAM" id="MobiDB-lite"/>
    </source>
</evidence>
<gene>
    <name evidence="5" type="ORF">JOE42_001681</name>
</gene>
<name>A0ABS2KST0_9NOCA</name>
<feature type="domain" description="M23ase beta-sheet core" evidence="4">
    <location>
        <begin position="65"/>
        <end position="161"/>
    </location>
</feature>